<organism evidence="1 2">
    <name type="scientific">Solimonas marina</name>
    <dbReference type="NCBI Taxonomy" id="2714601"/>
    <lineage>
        <taxon>Bacteria</taxon>
        <taxon>Pseudomonadati</taxon>
        <taxon>Pseudomonadota</taxon>
        <taxon>Gammaproteobacteria</taxon>
        <taxon>Nevskiales</taxon>
        <taxon>Nevskiaceae</taxon>
        <taxon>Solimonas</taxon>
    </lineage>
</organism>
<dbReference type="Proteomes" id="UP000653472">
    <property type="component" value="Unassembled WGS sequence"/>
</dbReference>
<dbReference type="PANTHER" id="PTHR39473:SF1">
    <property type="entry name" value="DINB-LIKE DOMAIN-CONTAINING PROTEIN"/>
    <property type="match status" value="1"/>
</dbReference>
<dbReference type="InterPro" id="IPR034660">
    <property type="entry name" value="DinB/YfiT-like"/>
</dbReference>
<comment type="caution">
    <text evidence="1">The sequence shown here is derived from an EMBL/GenBank/DDBJ whole genome shotgun (WGS) entry which is preliminary data.</text>
</comment>
<evidence type="ECO:0008006" key="3">
    <source>
        <dbReference type="Google" id="ProtNLM"/>
    </source>
</evidence>
<dbReference type="EMBL" id="JAAVXB010000011">
    <property type="protein sequence ID" value="NKF24031.1"/>
    <property type="molecule type" value="Genomic_DNA"/>
</dbReference>
<dbReference type="SUPFAM" id="SSF109854">
    <property type="entry name" value="DinB/YfiT-like putative metalloenzymes"/>
    <property type="match status" value="1"/>
</dbReference>
<proteinExistence type="predicted"/>
<protein>
    <recommendedName>
        <fullName evidence="3">DinB family protein</fullName>
    </recommendedName>
</protein>
<sequence>MKSRPSFADVIDFNAAVVGQGRRLTEQLISRVETFSAAIGPHLRHIIEHYEALLDRQPGALVDYDHRARDRSVERNPDVAQQRLDSIVTKLRALAGHRPDEAVSVGFSIGIEGSDFHVSVSSLARELNFVASHAIHHYALIRPIALAAGLTLPDEFGKAPETVRHERLQWTN</sequence>
<dbReference type="AlphaFoldDB" id="A0A969WEU2"/>
<name>A0A969WEU2_9GAMM</name>
<keyword evidence="2" id="KW-1185">Reference proteome</keyword>
<accession>A0A969WEU2</accession>
<evidence type="ECO:0000313" key="2">
    <source>
        <dbReference type="Proteomes" id="UP000653472"/>
    </source>
</evidence>
<reference evidence="1" key="1">
    <citation type="submission" date="2020-03" db="EMBL/GenBank/DDBJ databases">
        <title>Solimonas marina sp. nov., isolated from deep seawater of the Pacific Ocean.</title>
        <authorList>
            <person name="Liu X."/>
            <person name="Lai Q."/>
            <person name="Sun F."/>
            <person name="Gai Y."/>
            <person name="Li G."/>
            <person name="Shao Z."/>
        </authorList>
    </citation>
    <scope>NUCLEOTIDE SEQUENCE</scope>
    <source>
        <strain evidence="1">C16B3</strain>
    </source>
</reference>
<gene>
    <name evidence="1" type="ORF">G7Y82_17095</name>
</gene>
<evidence type="ECO:0000313" key="1">
    <source>
        <dbReference type="EMBL" id="NKF24031.1"/>
    </source>
</evidence>
<dbReference type="RefSeq" id="WP_168149357.1">
    <property type="nucleotide sequence ID" value="NZ_JAAVXB010000011.1"/>
</dbReference>
<dbReference type="PANTHER" id="PTHR39473">
    <property type="match status" value="1"/>
</dbReference>